<dbReference type="Gene3D" id="3.40.930.10">
    <property type="entry name" value="Mannitol-specific EII, Chain A"/>
    <property type="match status" value="1"/>
</dbReference>
<dbReference type="RefSeq" id="WP_036189266.1">
    <property type="nucleotide sequence ID" value="NZ_JMQN01000040.1"/>
</dbReference>
<keyword evidence="3" id="KW-1185">Reference proteome</keyword>
<organism evidence="2 3">
    <name type="scientific">Marinobacterium lacunae</name>
    <dbReference type="NCBI Taxonomy" id="1232683"/>
    <lineage>
        <taxon>Bacteria</taxon>
        <taxon>Pseudomonadati</taxon>
        <taxon>Pseudomonadota</taxon>
        <taxon>Gammaproteobacteria</taxon>
        <taxon>Oceanospirillales</taxon>
        <taxon>Oceanospirillaceae</taxon>
        <taxon>Marinobacterium</taxon>
    </lineage>
</organism>
<dbReference type="Pfam" id="PF00359">
    <property type="entry name" value="PTS_EIIA_2"/>
    <property type="match status" value="1"/>
</dbReference>
<dbReference type="PATRIC" id="fig|1232683.4.peg.2744"/>
<dbReference type="PANTHER" id="PTHR47738">
    <property type="entry name" value="PTS SYSTEM FRUCTOSE-LIKE EIIA COMPONENT-RELATED"/>
    <property type="match status" value="1"/>
</dbReference>
<accession>A0A081FXL0</accession>
<name>A0A081FXL0_9GAMM</name>
<evidence type="ECO:0000313" key="2">
    <source>
        <dbReference type="EMBL" id="KEA63265.1"/>
    </source>
</evidence>
<dbReference type="InterPro" id="IPR002178">
    <property type="entry name" value="PTS_EIIA_type-2_dom"/>
</dbReference>
<dbReference type="CDD" id="cd00211">
    <property type="entry name" value="PTS_IIA_fru"/>
    <property type="match status" value="1"/>
</dbReference>
<dbReference type="Proteomes" id="UP000028252">
    <property type="component" value="Unassembled WGS sequence"/>
</dbReference>
<gene>
    <name evidence="2" type="ORF">ADIMK_2789</name>
</gene>
<proteinExistence type="predicted"/>
<dbReference type="SUPFAM" id="SSF55804">
    <property type="entry name" value="Phoshotransferase/anion transport protein"/>
    <property type="match status" value="1"/>
</dbReference>
<dbReference type="OrthoDB" id="95460at2"/>
<dbReference type="PROSITE" id="PS51094">
    <property type="entry name" value="PTS_EIIA_TYPE_2"/>
    <property type="match status" value="1"/>
</dbReference>
<dbReference type="GO" id="GO:0030295">
    <property type="term" value="F:protein kinase activator activity"/>
    <property type="evidence" value="ECO:0007669"/>
    <property type="project" value="TreeGrafter"/>
</dbReference>
<dbReference type="eggNOG" id="COG1762">
    <property type="taxonomic scope" value="Bacteria"/>
</dbReference>
<evidence type="ECO:0000313" key="3">
    <source>
        <dbReference type="Proteomes" id="UP000028252"/>
    </source>
</evidence>
<reference evidence="2 3" key="1">
    <citation type="submission" date="2014-04" db="EMBL/GenBank/DDBJ databases">
        <title>Marinobacterium kochiensis sp. nov., isolated from sediment sample collected from Kochi backwaters in Kerala, India.</title>
        <authorList>
            <person name="Singh A."/>
            <person name="Pinnaka A.K."/>
        </authorList>
    </citation>
    <scope>NUCLEOTIDE SEQUENCE [LARGE SCALE GENOMIC DNA]</scope>
    <source>
        <strain evidence="2 3">AK27</strain>
    </source>
</reference>
<comment type="caution">
    <text evidence="2">The sequence shown here is derived from an EMBL/GenBank/DDBJ whole genome shotgun (WGS) entry which is preliminary data.</text>
</comment>
<dbReference type="STRING" id="1232683.ADIMK_2789"/>
<dbReference type="InterPro" id="IPR016152">
    <property type="entry name" value="PTrfase/Anion_transptr"/>
</dbReference>
<protein>
    <submittedName>
        <fullName evidence="2">PTS IIA-like nitrogen-regulatory protein PtsN</fullName>
    </submittedName>
</protein>
<dbReference type="PANTHER" id="PTHR47738:SF1">
    <property type="entry name" value="NITROGEN REGULATORY PROTEIN"/>
    <property type="match status" value="1"/>
</dbReference>
<dbReference type="EMBL" id="JMQN01000040">
    <property type="protein sequence ID" value="KEA63265.1"/>
    <property type="molecule type" value="Genomic_DNA"/>
</dbReference>
<sequence length="155" mass="16732">MNLTELLTESRTLCHTDIVSKKRALELASETLAGQPGAPATEQIFSGLLNRERLGSTGIGDGVAIPHCRLADCHQAMALLMTLATPIDFDAIDNRPVDLLCVLLVPEDGAEEHLQTLAGLAELFSQADVREQLRSCEQAAQLYQSAHELADAQRA</sequence>
<dbReference type="AlphaFoldDB" id="A0A081FXL0"/>
<dbReference type="InterPro" id="IPR051541">
    <property type="entry name" value="PTS_SugarTrans_NitroReg"/>
</dbReference>
<feature type="domain" description="PTS EIIA type-2" evidence="1">
    <location>
        <begin position="5"/>
        <end position="149"/>
    </location>
</feature>
<evidence type="ECO:0000259" key="1">
    <source>
        <dbReference type="PROSITE" id="PS51094"/>
    </source>
</evidence>